<dbReference type="AlphaFoldDB" id="A0A2D2CZX7"/>
<dbReference type="SMART" id="SM00421">
    <property type="entry name" value="HTH_LUXR"/>
    <property type="match status" value="1"/>
</dbReference>
<dbReference type="PROSITE" id="PS50043">
    <property type="entry name" value="HTH_LUXR_2"/>
    <property type="match status" value="1"/>
</dbReference>
<accession>A0A2D2CZX7</accession>
<feature type="domain" description="Response regulatory" evidence="7">
    <location>
        <begin position="6"/>
        <end position="120"/>
    </location>
</feature>
<dbReference type="InterPro" id="IPR016032">
    <property type="entry name" value="Sig_transdc_resp-reg_C-effctor"/>
</dbReference>
<dbReference type="Pfam" id="PF00072">
    <property type="entry name" value="Response_reg"/>
    <property type="match status" value="1"/>
</dbReference>
<evidence type="ECO:0000313" key="8">
    <source>
        <dbReference type="EMBL" id="ATQ68311.1"/>
    </source>
</evidence>
<evidence type="ECO:0000256" key="4">
    <source>
        <dbReference type="PROSITE-ProRule" id="PRU00169"/>
    </source>
</evidence>
<dbReference type="SMART" id="SM00448">
    <property type="entry name" value="REC"/>
    <property type="match status" value="1"/>
</dbReference>
<keyword evidence="9" id="KW-1185">Reference proteome</keyword>
<organism evidence="8 9">
    <name type="scientific">Methylosinus trichosporium (strain ATCC 35070 / NCIMB 11131 / UNIQEM 75 / OB3b)</name>
    <dbReference type="NCBI Taxonomy" id="595536"/>
    <lineage>
        <taxon>Bacteria</taxon>
        <taxon>Pseudomonadati</taxon>
        <taxon>Pseudomonadota</taxon>
        <taxon>Alphaproteobacteria</taxon>
        <taxon>Hyphomicrobiales</taxon>
        <taxon>Methylocystaceae</taxon>
        <taxon>Methylosinus</taxon>
    </lineage>
</organism>
<dbReference type="InterPro" id="IPR000792">
    <property type="entry name" value="Tscrpt_reg_LuxR_C"/>
</dbReference>
<dbReference type="InterPro" id="IPR001789">
    <property type="entry name" value="Sig_transdc_resp-reg_receiver"/>
</dbReference>
<keyword evidence="1" id="KW-0805">Transcription regulation</keyword>
<name>A0A2D2CZX7_METT3</name>
<evidence type="ECO:0000259" key="6">
    <source>
        <dbReference type="PROSITE" id="PS50043"/>
    </source>
</evidence>
<dbReference type="RefSeq" id="WP_003609920.1">
    <property type="nucleotide sequence ID" value="NZ_ADVE02000001.1"/>
</dbReference>
<dbReference type="CDD" id="cd06170">
    <property type="entry name" value="LuxR_C_like"/>
    <property type="match status" value="1"/>
</dbReference>
<dbReference type="Gene3D" id="3.40.50.2300">
    <property type="match status" value="1"/>
</dbReference>
<dbReference type="SUPFAM" id="SSF52172">
    <property type="entry name" value="CheY-like"/>
    <property type="match status" value="1"/>
</dbReference>
<keyword evidence="2 8" id="KW-0238">DNA-binding</keyword>
<dbReference type="GO" id="GO:0006355">
    <property type="term" value="P:regulation of DNA-templated transcription"/>
    <property type="evidence" value="ECO:0007669"/>
    <property type="project" value="InterPro"/>
</dbReference>
<dbReference type="GO" id="GO:0000160">
    <property type="term" value="P:phosphorelay signal transduction system"/>
    <property type="evidence" value="ECO:0007669"/>
    <property type="project" value="InterPro"/>
</dbReference>
<evidence type="ECO:0000256" key="5">
    <source>
        <dbReference type="SAM" id="MobiDB-lite"/>
    </source>
</evidence>
<gene>
    <name evidence="8" type="ORF">CQW49_10795</name>
</gene>
<keyword evidence="3" id="KW-0804">Transcription</keyword>
<evidence type="ECO:0000256" key="2">
    <source>
        <dbReference type="ARBA" id="ARBA00023125"/>
    </source>
</evidence>
<dbReference type="InterPro" id="IPR011006">
    <property type="entry name" value="CheY-like_superfamily"/>
</dbReference>
<evidence type="ECO:0000259" key="7">
    <source>
        <dbReference type="PROSITE" id="PS50110"/>
    </source>
</evidence>
<reference evidence="9" key="1">
    <citation type="submission" date="2017-10" db="EMBL/GenBank/DDBJ databases">
        <title>Completed PacBio SMRT sequence of Methylosinus trichosporium OB3b reveals presence of a third large plasmid.</title>
        <authorList>
            <person name="Charles T.C."/>
            <person name="Lynch M.D.J."/>
            <person name="Heil J.R."/>
            <person name="Cheng J."/>
        </authorList>
    </citation>
    <scope>NUCLEOTIDE SEQUENCE [LARGE SCALE GENOMIC DNA]</scope>
    <source>
        <strain evidence="9">OB3b</strain>
    </source>
</reference>
<dbReference type="Proteomes" id="UP000230709">
    <property type="component" value="Chromosome"/>
</dbReference>
<dbReference type="KEGG" id="mtw:CQW49_10795"/>
<dbReference type="InterPro" id="IPR036388">
    <property type="entry name" value="WH-like_DNA-bd_sf"/>
</dbReference>
<dbReference type="PROSITE" id="PS50110">
    <property type="entry name" value="RESPONSE_REGULATORY"/>
    <property type="match status" value="1"/>
</dbReference>
<feature type="region of interest" description="Disordered" evidence="5">
    <location>
        <begin position="202"/>
        <end position="225"/>
    </location>
</feature>
<dbReference type="PANTHER" id="PTHR44688">
    <property type="entry name" value="DNA-BINDING TRANSCRIPTIONAL ACTIVATOR DEVR_DOSR"/>
    <property type="match status" value="1"/>
</dbReference>
<dbReference type="PRINTS" id="PR00038">
    <property type="entry name" value="HTHLUXR"/>
</dbReference>
<evidence type="ECO:0000256" key="3">
    <source>
        <dbReference type="ARBA" id="ARBA00023163"/>
    </source>
</evidence>
<dbReference type="PROSITE" id="PS00622">
    <property type="entry name" value="HTH_LUXR_1"/>
    <property type="match status" value="1"/>
</dbReference>
<protein>
    <submittedName>
        <fullName evidence="8">DNA-binding response regulator</fullName>
    </submittedName>
</protein>
<sequence length="225" mass="25132">MNYGETIHICGIDPVVRTSLKSILEKTDYRVRLHDDAGRFFEAVEPEARGCVLAYVDMPDLIGLDFLETAKEHRIELPIIVITGQANVRGAIQVMKEGAYDLLELPLSEEKLVAAVQQAMTRRADFRAYRGRPRLTPGRLSTLTSRENDVLAGLVEGKLNKVIAHELGISARTVETHRSHIMTKMRVKSVADLVRISLGAPRHDPSRMVPPAARQMSVEISDSRR</sequence>
<feature type="domain" description="HTH luxR-type" evidence="6">
    <location>
        <begin position="136"/>
        <end position="201"/>
    </location>
</feature>
<proteinExistence type="predicted"/>
<dbReference type="Pfam" id="PF00196">
    <property type="entry name" value="GerE"/>
    <property type="match status" value="1"/>
</dbReference>
<comment type="caution">
    <text evidence="4">Lacks conserved residue(s) required for the propagation of feature annotation.</text>
</comment>
<dbReference type="Gene3D" id="1.10.10.10">
    <property type="entry name" value="Winged helix-like DNA-binding domain superfamily/Winged helix DNA-binding domain"/>
    <property type="match status" value="1"/>
</dbReference>
<dbReference type="PANTHER" id="PTHR44688:SF16">
    <property type="entry name" value="DNA-BINDING TRANSCRIPTIONAL ACTIVATOR DEVR_DOSR"/>
    <property type="match status" value="1"/>
</dbReference>
<evidence type="ECO:0000313" key="9">
    <source>
        <dbReference type="Proteomes" id="UP000230709"/>
    </source>
</evidence>
<dbReference type="GO" id="GO:0003677">
    <property type="term" value="F:DNA binding"/>
    <property type="evidence" value="ECO:0007669"/>
    <property type="project" value="UniProtKB-KW"/>
</dbReference>
<dbReference type="STRING" id="595536.GCA_000178815_03007"/>
<evidence type="ECO:0000256" key="1">
    <source>
        <dbReference type="ARBA" id="ARBA00023015"/>
    </source>
</evidence>
<dbReference type="SUPFAM" id="SSF46894">
    <property type="entry name" value="C-terminal effector domain of the bipartite response regulators"/>
    <property type="match status" value="1"/>
</dbReference>
<dbReference type="EMBL" id="CP023737">
    <property type="protein sequence ID" value="ATQ68311.1"/>
    <property type="molecule type" value="Genomic_DNA"/>
</dbReference>